<sequence>MEGLALPARLEPRSPAAIVPSARLRRPGRRRLLARLTHVPLSPQECVREKLSLIHGFLQADVQNQLIELETKLRREELSERWKTVLMLWFGFI</sequence>
<keyword evidence="2" id="KW-1185">Reference proteome</keyword>
<organism evidence="1 2">
    <name type="scientific">Apteryx owenii</name>
    <name type="common">Little spotted kiwi</name>
    <dbReference type="NCBI Taxonomy" id="8824"/>
    <lineage>
        <taxon>Eukaryota</taxon>
        <taxon>Metazoa</taxon>
        <taxon>Chordata</taxon>
        <taxon>Craniata</taxon>
        <taxon>Vertebrata</taxon>
        <taxon>Euteleostomi</taxon>
        <taxon>Archelosauria</taxon>
        <taxon>Archosauria</taxon>
        <taxon>Dinosauria</taxon>
        <taxon>Saurischia</taxon>
        <taxon>Theropoda</taxon>
        <taxon>Coelurosauria</taxon>
        <taxon>Aves</taxon>
        <taxon>Palaeognathae</taxon>
        <taxon>Apterygiformes</taxon>
        <taxon>Apterygidae</taxon>
        <taxon>Apteryx</taxon>
    </lineage>
</organism>
<evidence type="ECO:0000313" key="2">
    <source>
        <dbReference type="Proteomes" id="UP000694424"/>
    </source>
</evidence>
<accession>A0A8B9QGI0</accession>
<dbReference type="AlphaFoldDB" id="A0A8B9QGI0"/>
<reference evidence="1" key="2">
    <citation type="submission" date="2025-09" db="UniProtKB">
        <authorList>
            <consortium name="Ensembl"/>
        </authorList>
    </citation>
    <scope>IDENTIFICATION</scope>
</reference>
<dbReference type="Proteomes" id="UP000694424">
    <property type="component" value="Unplaced"/>
</dbReference>
<proteinExistence type="predicted"/>
<reference evidence="1" key="1">
    <citation type="submission" date="2025-08" db="UniProtKB">
        <authorList>
            <consortium name="Ensembl"/>
        </authorList>
    </citation>
    <scope>IDENTIFICATION</scope>
</reference>
<dbReference type="Ensembl" id="ENSAOWT00000028085.1">
    <property type="protein sequence ID" value="ENSAOWP00000024784.1"/>
    <property type="gene ID" value="ENSAOWG00000016751.1"/>
</dbReference>
<name>A0A8B9QGI0_APTOW</name>
<evidence type="ECO:0000313" key="1">
    <source>
        <dbReference type="Ensembl" id="ENSAOWP00000024784.1"/>
    </source>
</evidence>
<protein>
    <submittedName>
        <fullName evidence="1">Uncharacterized protein</fullName>
    </submittedName>
</protein>